<evidence type="ECO:0000259" key="14">
    <source>
        <dbReference type="Pfam" id="PF23539"/>
    </source>
</evidence>
<evidence type="ECO:0000256" key="2">
    <source>
        <dbReference type="ARBA" id="ARBA00012438"/>
    </source>
</evidence>
<evidence type="ECO:0000259" key="12">
    <source>
        <dbReference type="Pfam" id="PF02518"/>
    </source>
</evidence>
<feature type="transmembrane region" description="Helical" evidence="11">
    <location>
        <begin position="797"/>
        <end position="821"/>
    </location>
</feature>
<feature type="compositionally biased region" description="Polar residues" evidence="10">
    <location>
        <begin position="521"/>
        <end position="537"/>
    </location>
</feature>
<dbReference type="Pfam" id="PF02518">
    <property type="entry name" value="HATPase_c"/>
    <property type="match status" value="1"/>
</dbReference>
<feature type="transmembrane region" description="Helical" evidence="11">
    <location>
        <begin position="49"/>
        <end position="65"/>
    </location>
</feature>
<feature type="compositionally biased region" description="Low complexity" evidence="10">
    <location>
        <begin position="569"/>
        <end position="585"/>
    </location>
</feature>
<feature type="domain" description="DUF7134" evidence="14">
    <location>
        <begin position="8"/>
        <end position="135"/>
    </location>
</feature>
<feature type="transmembrane region" description="Helical" evidence="11">
    <location>
        <begin position="117"/>
        <end position="136"/>
    </location>
</feature>
<feature type="domain" description="Histidine kinase/HSP90-like ATPase" evidence="12">
    <location>
        <begin position="338"/>
        <end position="428"/>
    </location>
</feature>
<dbReference type="PANTHER" id="PTHR24421:SF10">
    <property type="entry name" value="NITRATE_NITRITE SENSOR PROTEIN NARQ"/>
    <property type="match status" value="1"/>
</dbReference>
<evidence type="ECO:0000256" key="10">
    <source>
        <dbReference type="SAM" id="MobiDB-lite"/>
    </source>
</evidence>
<evidence type="ECO:0000256" key="9">
    <source>
        <dbReference type="SAM" id="Coils"/>
    </source>
</evidence>
<evidence type="ECO:0000313" key="16">
    <source>
        <dbReference type="Proteomes" id="UP000812844"/>
    </source>
</evidence>
<dbReference type="InterPro" id="IPR003594">
    <property type="entry name" value="HATPase_dom"/>
</dbReference>
<evidence type="ECO:0000256" key="3">
    <source>
        <dbReference type="ARBA" id="ARBA00022553"/>
    </source>
</evidence>
<protein>
    <recommendedName>
        <fullName evidence="2">histidine kinase</fullName>
        <ecNumber evidence="2">2.7.13.3</ecNumber>
    </recommendedName>
</protein>
<feature type="transmembrane region" description="Helical" evidence="11">
    <location>
        <begin position="715"/>
        <end position="742"/>
    </location>
</feature>
<dbReference type="EC" id="2.7.13.3" evidence="2"/>
<organism evidence="15 16">
    <name type="scientific">Bifidobacterium phasiani</name>
    <dbReference type="NCBI Taxonomy" id="2834431"/>
    <lineage>
        <taxon>Bacteria</taxon>
        <taxon>Bacillati</taxon>
        <taxon>Actinomycetota</taxon>
        <taxon>Actinomycetes</taxon>
        <taxon>Bifidobacteriales</taxon>
        <taxon>Bifidobacteriaceae</taxon>
        <taxon>Bifidobacterium</taxon>
    </lineage>
</organism>
<keyword evidence="9" id="KW-0175">Coiled coil</keyword>
<keyword evidence="11" id="KW-0472">Membrane</keyword>
<feature type="transmembrane region" description="Helical" evidence="11">
    <location>
        <begin position="754"/>
        <end position="774"/>
    </location>
</feature>
<dbReference type="CDD" id="cd16917">
    <property type="entry name" value="HATPase_UhpB-NarQ-NarX-like"/>
    <property type="match status" value="1"/>
</dbReference>
<evidence type="ECO:0000256" key="4">
    <source>
        <dbReference type="ARBA" id="ARBA00022679"/>
    </source>
</evidence>
<dbReference type="InterPro" id="IPR050482">
    <property type="entry name" value="Sensor_HK_TwoCompSys"/>
</dbReference>
<dbReference type="PANTHER" id="PTHR24421">
    <property type="entry name" value="NITRATE/NITRITE SENSOR PROTEIN NARX-RELATED"/>
    <property type="match status" value="1"/>
</dbReference>
<feature type="coiled-coil region" evidence="9">
    <location>
        <begin position="211"/>
        <end position="238"/>
    </location>
</feature>
<keyword evidence="4" id="KW-0808">Transferase</keyword>
<evidence type="ECO:0000256" key="11">
    <source>
        <dbReference type="SAM" id="Phobius"/>
    </source>
</evidence>
<keyword evidence="5" id="KW-0547">Nucleotide-binding</keyword>
<keyword evidence="7" id="KW-0067">ATP-binding</keyword>
<comment type="caution">
    <text evidence="15">The sequence shown here is derived from an EMBL/GenBank/DDBJ whole genome shotgun (WGS) entry which is preliminary data.</text>
</comment>
<proteinExistence type="predicted"/>
<feature type="transmembrane region" description="Helical" evidence="11">
    <location>
        <begin position="72"/>
        <end position="87"/>
    </location>
</feature>
<evidence type="ECO:0000259" key="13">
    <source>
        <dbReference type="Pfam" id="PF07730"/>
    </source>
</evidence>
<feature type="transmembrane region" description="Helical" evidence="11">
    <location>
        <begin position="180"/>
        <end position="197"/>
    </location>
</feature>
<keyword evidence="8" id="KW-0902">Two-component regulatory system</keyword>
<dbReference type="Pfam" id="PF07730">
    <property type="entry name" value="HisKA_3"/>
    <property type="match status" value="1"/>
</dbReference>
<feature type="coiled-coil region" evidence="9">
    <location>
        <begin position="827"/>
        <end position="854"/>
    </location>
</feature>
<gene>
    <name evidence="15" type="ORF">KIH73_01200</name>
</gene>
<keyword evidence="6 15" id="KW-0418">Kinase</keyword>
<reference evidence="15 16" key="1">
    <citation type="submission" date="2021-05" db="EMBL/GenBank/DDBJ databases">
        <title>Phylogenetic classification of ten novel species belonging to the genus Bifidobacterium comprising B. colchicus sp. nov., B. abeli sp. nov., B. bicoloris sp. nov., B. guerezis sp. nov., B. rosaliae sp. nov., B. santillanensis sp. nov., B. argentati sp. nov., B. amazzoni sp. nov., B. pluviali sp. nov., and B. pinnaculum sp. nov.</title>
        <authorList>
            <person name="Lugli G.A."/>
            <person name="Ruiz Garcia L."/>
            <person name="Margolles A."/>
            <person name="Ventura M."/>
        </authorList>
    </citation>
    <scope>NUCLEOTIDE SEQUENCE [LARGE SCALE GENOMIC DNA]</scope>
    <source>
        <strain evidence="15 16">6T3</strain>
    </source>
</reference>
<keyword evidence="11" id="KW-0812">Transmembrane</keyword>
<sequence>MNRFGRFSAWLGRNVLLVDVAGTLLIAFFVVGIASYTGDTPGVLFSYDSSWQVAWSALLLVPLAFRRWRPQAAALAFAALVALHLVVGPAMLFSDAFSLLMVYSVIVYGDPRNTKPFIVLIAAFGLFASMAITWAVDVGPAFGRAWTGYREMYYGTCATVYDSGMTGDCASILMTNTAEMTLMVAVTLAATIVLAYWQRARQATVRMMRERNEAIAARQDEERRIAALAERARIARDMHDVVAHTLSIIIIQSDGGRYAGANNPAVARSTMETIRHESERALHDMKRLLGVFGGSAHADYADIEALVAQARQASPDCTFRRHVTGTPLPDRLGGEASVALYRVVQEALTNVRKYAGPRVVVDIDEQWGADGVAIGIRDNGRGASSGMDGHKPGYGLLGMRERIEAVGGSVSAGPAIGGGYAVQAYVPYHAETAAGDGRRAATTHAAQGTVAAPAPAARRATAAEGAAADAAPAAPHGTTAGMAGAPAADTAAAWRGTGGATSKVPAAAASYSVTAASPVPNTSVSNAPLPNASTPVSGRSPADRPARVPAASSAAAPASATTPGSPGFTSGASLAAPAAGPGTAPDGERRRNGSRGHAGPLFALPQFQLPDHISPPSLRELAGALRSRPIDQADSAGGERFNWIERLSQWTERHYMLMDVVTAVLLILLSNTDLFASADFISDSSAGSRALEVLTDVLVLSPVALRRRFPEGCAAFLAVFCALELVFLPGVPFANMIVLYILYSASAYGRPRAWIWLGAACAVCSMLFGAKLVASTNGYVTLYAAALDAPASFDLPYVANVIVTAIIATMVFLMCCAAIGYGRWSRARGANALILQAREEALKAEQEKQRVLAANMERDRISASIQTEVTTTLTSVIDQAAKGLGMMDDCEARGETPSPHDIVASFEAIGRQGREALAHMRQLLRVLRETGFSDDRHEGEGMRLAPAASLDEQFRAVSERAR</sequence>
<name>A0ABS6W697_9BIFI</name>
<evidence type="ECO:0000256" key="8">
    <source>
        <dbReference type="ARBA" id="ARBA00023012"/>
    </source>
</evidence>
<feature type="region of interest" description="Disordered" evidence="10">
    <location>
        <begin position="437"/>
        <end position="484"/>
    </location>
</feature>
<dbReference type="RefSeq" id="WP_219079685.1">
    <property type="nucleotide sequence ID" value="NZ_JAHBBD010000001.1"/>
</dbReference>
<comment type="catalytic activity">
    <reaction evidence="1">
        <text>ATP + protein L-histidine = ADP + protein N-phospho-L-histidine.</text>
        <dbReference type="EC" id="2.7.13.3"/>
    </reaction>
</comment>
<accession>A0ABS6W697</accession>
<feature type="domain" description="DUF7134" evidence="14">
    <location>
        <begin position="647"/>
        <end position="770"/>
    </location>
</feature>
<keyword evidence="16" id="KW-1185">Reference proteome</keyword>
<evidence type="ECO:0000256" key="1">
    <source>
        <dbReference type="ARBA" id="ARBA00000085"/>
    </source>
</evidence>
<feature type="region of interest" description="Disordered" evidence="10">
    <location>
        <begin position="521"/>
        <end position="601"/>
    </location>
</feature>
<keyword evidence="3" id="KW-0597">Phosphoprotein</keyword>
<dbReference type="Proteomes" id="UP000812844">
    <property type="component" value="Unassembled WGS sequence"/>
</dbReference>
<keyword evidence="11" id="KW-1133">Transmembrane helix</keyword>
<feature type="compositionally biased region" description="Low complexity" evidence="10">
    <location>
        <begin position="547"/>
        <end position="560"/>
    </location>
</feature>
<evidence type="ECO:0000256" key="7">
    <source>
        <dbReference type="ARBA" id="ARBA00022840"/>
    </source>
</evidence>
<evidence type="ECO:0000256" key="6">
    <source>
        <dbReference type="ARBA" id="ARBA00022777"/>
    </source>
</evidence>
<dbReference type="EMBL" id="JAHBBD010000001">
    <property type="protein sequence ID" value="MBW3082011.1"/>
    <property type="molecule type" value="Genomic_DNA"/>
</dbReference>
<evidence type="ECO:0000256" key="5">
    <source>
        <dbReference type="ARBA" id="ARBA00022741"/>
    </source>
</evidence>
<dbReference type="GO" id="GO:0016301">
    <property type="term" value="F:kinase activity"/>
    <property type="evidence" value="ECO:0007669"/>
    <property type="project" value="UniProtKB-KW"/>
</dbReference>
<feature type="transmembrane region" description="Helical" evidence="11">
    <location>
        <begin position="16"/>
        <end position="37"/>
    </location>
</feature>
<dbReference type="Pfam" id="PF23539">
    <property type="entry name" value="DUF7134"/>
    <property type="match status" value="2"/>
</dbReference>
<dbReference type="InterPro" id="IPR011712">
    <property type="entry name" value="Sig_transdc_His_kin_sub3_dim/P"/>
</dbReference>
<evidence type="ECO:0000313" key="15">
    <source>
        <dbReference type="EMBL" id="MBW3082011.1"/>
    </source>
</evidence>
<dbReference type="InterPro" id="IPR055558">
    <property type="entry name" value="DUF7134"/>
</dbReference>
<feature type="domain" description="Signal transduction histidine kinase subgroup 3 dimerisation and phosphoacceptor" evidence="13">
    <location>
        <begin position="230"/>
        <end position="292"/>
    </location>
</feature>